<gene>
    <name evidence="2" type="ORF">PXEA_LOCUS21850</name>
</gene>
<dbReference type="EMBL" id="CAAALY010094935">
    <property type="protein sequence ID" value="VEL28410.1"/>
    <property type="molecule type" value="Genomic_DNA"/>
</dbReference>
<evidence type="ECO:0000313" key="2">
    <source>
        <dbReference type="EMBL" id="VEL28410.1"/>
    </source>
</evidence>
<keyword evidence="1" id="KW-0812">Transmembrane</keyword>
<organism evidence="2 3">
    <name type="scientific">Protopolystoma xenopodis</name>
    <dbReference type="NCBI Taxonomy" id="117903"/>
    <lineage>
        <taxon>Eukaryota</taxon>
        <taxon>Metazoa</taxon>
        <taxon>Spiralia</taxon>
        <taxon>Lophotrochozoa</taxon>
        <taxon>Platyhelminthes</taxon>
        <taxon>Monogenea</taxon>
        <taxon>Polyopisthocotylea</taxon>
        <taxon>Polystomatidea</taxon>
        <taxon>Polystomatidae</taxon>
        <taxon>Protopolystoma</taxon>
    </lineage>
</organism>
<keyword evidence="3" id="KW-1185">Reference proteome</keyword>
<feature type="transmembrane region" description="Helical" evidence="1">
    <location>
        <begin position="108"/>
        <end position="131"/>
    </location>
</feature>
<dbReference type="AlphaFoldDB" id="A0A448X579"/>
<keyword evidence="1" id="KW-0472">Membrane</keyword>
<reference evidence="2" key="1">
    <citation type="submission" date="2018-11" db="EMBL/GenBank/DDBJ databases">
        <authorList>
            <consortium name="Pathogen Informatics"/>
        </authorList>
    </citation>
    <scope>NUCLEOTIDE SEQUENCE</scope>
</reference>
<accession>A0A448X579</accession>
<evidence type="ECO:0000313" key="3">
    <source>
        <dbReference type="Proteomes" id="UP000784294"/>
    </source>
</evidence>
<comment type="caution">
    <text evidence="2">The sequence shown here is derived from an EMBL/GenBank/DDBJ whole genome shotgun (WGS) entry which is preliminary data.</text>
</comment>
<proteinExistence type="predicted"/>
<dbReference type="Proteomes" id="UP000784294">
    <property type="component" value="Unassembled WGS sequence"/>
</dbReference>
<sequence length="132" mass="15245">MRIWARSNSVEGCSREMPLKAGEARDDTEFEMAAMGQLSRGPARGSQRHACVAQDQFKFQWDKEGWIARRIGNRKRYEIRDYCWFYKFSFSFFYNSTRPYGLTIAPTFRLGALVTVTVVLVLVLVLAVLAMM</sequence>
<evidence type="ECO:0000256" key="1">
    <source>
        <dbReference type="SAM" id="Phobius"/>
    </source>
</evidence>
<protein>
    <submittedName>
        <fullName evidence="2">Uncharacterized protein</fullName>
    </submittedName>
</protein>
<name>A0A448X579_9PLAT</name>
<keyword evidence="1" id="KW-1133">Transmembrane helix</keyword>